<keyword evidence="2" id="KW-1185">Reference proteome</keyword>
<organism evidence="1 2">
    <name type="scientific">Streptomyces pactum</name>
    <dbReference type="NCBI Taxonomy" id="68249"/>
    <lineage>
        <taxon>Bacteria</taxon>
        <taxon>Bacillati</taxon>
        <taxon>Actinomycetota</taxon>
        <taxon>Actinomycetes</taxon>
        <taxon>Kitasatosporales</taxon>
        <taxon>Streptomycetaceae</taxon>
        <taxon>Streptomyces</taxon>
    </lineage>
</organism>
<dbReference type="Gene3D" id="2.60.120.10">
    <property type="entry name" value="Jelly Rolls"/>
    <property type="match status" value="1"/>
</dbReference>
<gene>
    <name evidence="1" type="ORF">IHE55_07845</name>
</gene>
<dbReference type="InterPro" id="IPR014710">
    <property type="entry name" value="RmlC-like_jellyroll"/>
</dbReference>
<dbReference type="RefSeq" id="WP_197988363.1">
    <property type="nucleotide sequence ID" value="NZ_JACYXC010000001.1"/>
</dbReference>
<accession>A0ABS0NHP0</accession>
<evidence type="ECO:0000313" key="2">
    <source>
        <dbReference type="Proteomes" id="UP000807371"/>
    </source>
</evidence>
<protein>
    <submittedName>
        <fullName evidence="1">Cupin</fullName>
    </submittedName>
</protein>
<comment type="caution">
    <text evidence="1">The sequence shown here is derived from an EMBL/GenBank/DDBJ whole genome shotgun (WGS) entry which is preliminary data.</text>
</comment>
<name>A0ABS0NHP0_9ACTN</name>
<dbReference type="EMBL" id="JACYXC010000001">
    <property type="protein sequence ID" value="MBH5334709.1"/>
    <property type="molecule type" value="Genomic_DNA"/>
</dbReference>
<dbReference type="InterPro" id="IPR011051">
    <property type="entry name" value="RmlC_Cupin_sf"/>
</dbReference>
<dbReference type="SUPFAM" id="SSF51182">
    <property type="entry name" value="RmlC-like cupins"/>
    <property type="match status" value="1"/>
</dbReference>
<evidence type="ECO:0000313" key="1">
    <source>
        <dbReference type="EMBL" id="MBH5334709.1"/>
    </source>
</evidence>
<sequence>MDDLTRLARHHLDLAHDDPHGRSARLFLRSGPLRQSVIALTAGTELDEHNAPPAASLQVLHGHVRLTTPGGEQELIAGQVQLIPPERNGLRAVQDSVVLLTAVTATTGCPTPGEEGAAVRGATA</sequence>
<dbReference type="Proteomes" id="UP000807371">
    <property type="component" value="Unassembled WGS sequence"/>
</dbReference>
<proteinExistence type="predicted"/>
<reference evidence="1 2" key="1">
    <citation type="submission" date="2020-09" db="EMBL/GenBank/DDBJ databases">
        <title>Biosynthesis of the nuclear factor of activated T cells inhibitor NFAT-133 and its congeners in Streptomyces pactum.</title>
        <authorList>
            <person name="Zhou W."/>
            <person name="Posri P."/>
            <person name="Abugrain M.E."/>
            <person name="Weisberg A.J."/>
            <person name="Chang J.H."/>
            <person name="Mahmud T."/>
        </authorList>
    </citation>
    <scope>NUCLEOTIDE SEQUENCE [LARGE SCALE GENOMIC DNA]</scope>
    <source>
        <strain evidence="1 2">ATCC 27456</strain>
    </source>
</reference>